<dbReference type="Gene3D" id="1.10.443.10">
    <property type="entry name" value="Intergrase catalytic core"/>
    <property type="match status" value="1"/>
</dbReference>
<dbReference type="InterPro" id="IPR044068">
    <property type="entry name" value="CB"/>
</dbReference>
<dbReference type="Pfam" id="PF14659">
    <property type="entry name" value="Phage_int_SAM_3"/>
    <property type="match status" value="1"/>
</dbReference>
<dbReference type="InterPro" id="IPR002104">
    <property type="entry name" value="Integrase_catalytic"/>
</dbReference>
<proteinExistence type="inferred from homology"/>
<evidence type="ECO:0000256" key="1">
    <source>
        <dbReference type="ARBA" id="ARBA00008857"/>
    </source>
</evidence>
<dbReference type="InterPro" id="IPR010998">
    <property type="entry name" value="Integrase_recombinase_N"/>
</dbReference>
<dbReference type="InterPro" id="IPR004107">
    <property type="entry name" value="Integrase_SAM-like_N"/>
</dbReference>
<feature type="domain" description="Tyr recombinase" evidence="6">
    <location>
        <begin position="163"/>
        <end position="359"/>
    </location>
</feature>
<comment type="similarity">
    <text evidence="1">Belongs to the 'phage' integrase family.</text>
</comment>
<feature type="domain" description="Core-binding (CB)" evidence="7">
    <location>
        <begin position="64"/>
        <end position="142"/>
    </location>
</feature>
<dbReference type="PROSITE" id="PS51898">
    <property type="entry name" value="TYR_RECOMBINASE"/>
    <property type="match status" value="1"/>
</dbReference>
<dbReference type="CDD" id="cd01189">
    <property type="entry name" value="INT_ICEBs1_C_like"/>
    <property type="match status" value="1"/>
</dbReference>
<dbReference type="InterPro" id="IPR050090">
    <property type="entry name" value="Tyrosine_recombinase_XerCD"/>
</dbReference>
<sequence length="369" mass="41934">MSKNGNGTGSVYYDKSKKRYYAAITTPAGQRKKKSFITKTEATTWKNAQLTDINRGVFVEPTNITVGAWALTWLTTYKKGAVKQRTYERYKQLIAHLASIADIKLQELQPAQVQQLYKELPLSACTVNKVHKILKELYTKAHILDMVLKNIMLAVVSPTFEKKEIEIFSPEEIEIILQTCFSNKRLSKYYPIILLGATTGMRIGEILGLRWCDVLFSTSEVYIRKSLQDSREIGLFLETPKTKAGIRKISITEDVIAELRKLKKAVPAINIKQEQLCFVTRNNTPIAPHNAERVWKSIITAAGIPYRNFHVLRHTHATQLLAEGVPIIEVSRRLGHARVSHTLELYGHAIPNYDKKISDKVKLLYSVPK</sequence>
<dbReference type="PANTHER" id="PTHR30349:SF64">
    <property type="entry name" value="PROPHAGE INTEGRASE INTD-RELATED"/>
    <property type="match status" value="1"/>
</dbReference>
<dbReference type="PANTHER" id="PTHR30349">
    <property type="entry name" value="PHAGE INTEGRASE-RELATED"/>
    <property type="match status" value="1"/>
</dbReference>
<dbReference type="InterPro" id="IPR013762">
    <property type="entry name" value="Integrase-like_cat_sf"/>
</dbReference>
<evidence type="ECO:0000256" key="4">
    <source>
        <dbReference type="ARBA" id="ARBA00023172"/>
    </source>
</evidence>
<keyword evidence="3 5" id="KW-0238">DNA-binding</keyword>
<gene>
    <name evidence="8" type="ORF">J2S01_000203</name>
</gene>
<dbReference type="PROSITE" id="PS51900">
    <property type="entry name" value="CB"/>
    <property type="match status" value="1"/>
</dbReference>
<keyword evidence="2" id="KW-0229">DNA integration</keyword>
<dbReference type="Proteomes" id="UP001239167">
    <property type="component" value="Unassembled WGS sequence"/>
</dbReference>
<evidence type="ECO:0000313" key="9">
    <source>
        <dbReference type="Proteomes" id="UP001239167"/>
    </source>
</evidence>
<evidence type="ECO:0000256" key="2">
    <source>
        <dbReference type="ARBA" id="ARBA00022908"/>
    </source>
</evidence>
<evidence type="ECO:0000313" key="8">
    <source>
        <dbReference type="EMBL" id="MDQ0202518.1"/>
    </source>
</evidence>
<evidence type="ECO:0000259" key="6">
    <source>
        <dbReference type="PROSITE" id="PS51898"/>
    </source>
</evidence>
<dbReference type="SUPFAM" id="SSF56349">
    <property type="entry name" value="DNA breaking-rejoining enzymes"/>
    <property type="match status" value="1"/>
</dbReference>
<protein>
    <submittedName>
        <fullName evidence="8">Integrase</fullName>
    </submittedName>
</protein>
<keyword evidence="4" id="KW-0233">DNA recombination</keyword>
<evidence type="ECO:0000259" key="7">
    <source>
        <dbReference type="PROSITE" id="PS51900"/>
    </source>
</evidence>
<organism evidence="8 9">
    <name type="scientific">Pectinatus haikarae</name>
    <dbReference type="NCBI Taxonomy" id="349096"/>
    <lineage>
        <taxon>Bacteria</taxon>
        <taxon>Bacillati</taxon>
        <taxon>Bacillota</taxon>
        <taxon>Negativicutes</taxon>
        <taxon>Selenomonadales</taxon>
        <taxon>Selenomonadaceae</taxon>
        <taxon>Pectinatus</taxon>
    </lineage>
</organism>
<comment type="caution">
    <text evidence="8">The sequence shown here is derived from an EMBL/GenBank/DDBJ whole genome shotgun (WGS) entry which is preliminary data.</text>
</comment>
<reference evidence="8 9" key="1">
    <citation type="submission" date="2023-07" db="EMBL/GenBank/DDBJ databases">
        <title>Genomic Encyclopedia of Type Strains, Phase IV (KMG-IV): sequencing the most valuable type-strain genomes for metagenomic binning, comparative biology and taxonomic classification.</title>
        <authorList>
            <person name="Goeker M."/>
        </authorList>
    </citation>
    <scope>NUCLEOTIDE SEQUENCE [LARGE SCALE GENOMIC DNA]</scope>
    <source>
        <strain evidence="8 9">DSM 16980</strain>
    </source>
</reference>
<dbReference type="InterPro" id="IPR011010">
    <property type="entry name" value="DNA_brk_join_enz"/>
</dbReference>
<dbReference type="EMBL" id="JAUSUE010000001">
    <property type="protein sequence ID" value="MDQ0202518.1"/>
    <property type="molecule type" value="Genomic_DNA"/>
</dbReference>
<dbReference type="Pfam" id="PF00589">
    <property type="entry name" value="Phage_integrase"/>
    <property type="match status" value="1"/>
</dbReference>
<accession>A0ABT9Y3W2</accession>
<evidence type="ECO:0000256" key="3">
    <source>
        <dbReference type="ARBA" id="ARBA00023125"/>
    </source>
</evidence>
<keyword evidence="9" id="KW-1185">Reference proteome</keyword>
<dbReference type="RefSeq" id="WP_307222406.1">
    <property type="nucleotide sequence ID" value="NZ_CP116940.1"/>
</dbReference>
<evidence type="ECO:0000256" key="5">
    <source>
        <dbReference type="PROSITE-ProRule" id="PRU01248"/>
    </source>
</evidence>
<dbReference type="Gene3D" id="1.10.150.130">
    <property type="match status" value="1"/>
</dbReference>
<name>A0ABT9Y3W2_9FIRM</name>